<accession>A0ACA9Y6G8</accession>
<evidence type="ECO:0000313" key="2">
    <source>
        <dbReference type="Proteomes" id="UP001152531"/>
    </source>
</evidence>
<protein>
    <submittedName>
        <fullName evidence="1">Thiol-specific monooxygenase</fullName>
    </submittedName>
</protein>
<gene>
    <name evidence="1" type="ORF">CLIB1444_04S03950</name>
</gene>
<keyword evidence="1" id="KW-0560">Oxidoreductase</keyword>
<name>A0ACA9Y6G8_9ASCO</name>
<organism evidence="1 2">
    <name type="scientific">[Candida] jaroonii</name>
    <dbReference type="NCBI Taxonomy" id="467808"/>
    <lineage>
        <taxon>Eukaryota</taxon>
        <taxon>Fungi</taxon>
        <taxon>Dikarya</taxon>
        <taxon>Ascomycota</taxon>
        <taxon>Saccharomycotina</taxon>
        <taxon>Pichiomycetes</taxon>
        <taxon>Debaryomycetaceae</taxon>
        <taxon>Yamadazyma</taxon>
    </lineage>
</organism>
<comment type="caution">
    <text evidence="1">The sequence shown here is derived from an EMBL/GenBank/DDBJ whole genome shotgun (WGS) entry which is preliminary data.</text>
</comment>
<keyword evidence="2" id="KW-1185">Reference proteome</keyword>
<keyword evidence="1" id="KW-0503">Monooxygenase</keyword>
<dbReference type="Proteomes" id="UP001152531">
    <property type="component" value="Unassembled WGS sequence"/>
</dbReference>
<sequence length="437" mass="50257">MTNQRVCIIGGGPGGLASVKALNLEPSKSAIDLYELRSSFGGVWNYYPQKSKIRTDEEIKDNEIKDYSPVYKHLETNVIHELMAFSNFPFTCQNEFPTHEEVLKYLLDYSETIGDIDNLYFNHKVVEVIKIGNQWEVTAQSSKGSITKSYDYVIAANGHFYKPFYPEIPGLEQWHVNDPYSLTHAKFFNDGVDFKDKTVVLIGGFSSGSDIALHLSRYAKKIYVSLKPDAKVMGELDKINPFIEIIPEISSLDYESKTITTNDGQTIETDSIIVCAGYFYDLPFLKYSTICKKHYIDELYKQIFWYKDPSLMFLGLGRNVNPFPMIELQASVIARVITRRIPLPTMEEMEISYLEDIKQSGRGKSFHDYKPPKDLEYTKYWQDVIIQHQAQHGLNSPVYEGRRLELKMKAGEIKDQRIKSVNQKFLFKRGLISPSYP</sequence>
<dbReference type="EMBL" id="CALSDN010000004">
    <property type="protein sequence ID" value="CAH6720610.1"/>
    <property type="molecule type" value="Genomic_DNA"/>
</dbReference>
<proteinExistence type="predicted"/>
<evidence type="ECO:0000313" key="1">
    <source>
        <dbReference type="EMBL" id="CAH6720610.1"/>
    </source>
</evidence>
<reference evidence="1" key="1">
    <citation type="submission" date="2022-06" db="EMBL/GenBank/DDBJ databases">
        <authorList>
            <person name="Legras J.-L."/>
            <person name="Devillers H."/>
            <person name="Grondin C."/>
        </authorList>
    </citation>
    <scope>NUCLEOTIDE SEQUENCE</scope>
    <source>
        <strain evidence="1">CLIB 1444</strain>
    </source>
</reference>